<reference evidence="2 3" key="1">
    <citation type="journal article" date="2015" name="BMC Genomics">
        <title>Insights from the genome of Ophiocordyceps polyrhachis-furcata to pathogenicity and host specificity in insect fungi.</title>
        <authorList>
            <person name="Wichadakul D."/>
            <person name="Kobmoo N."/>
            <person name="Ingsriswang S."/>
            <person name="Tangphatsornruang S."/>
            <person name="Chantasingh D."/>
            <person name="Luangsa-ard J.J."/>
            <person name="Eurwilaichitr L."/>
        </authorList>
    </citation>
    <scope>NUCLEOTIDE SEQUENCE [LARGE SCALE GENOMIC DNA]</scope>
    <source>
        <strain evidence="2 3">BCC 54312</strain>
    </source>
</reference>
<protein>
    <submittedName>
        <fullName evidence="2">Uncharacterized protein</fullName>
    </submittedName>
</protein>
<organism evidence="2 3">
    <name type="scientific">Ophiocordyceps polyrhachis-furcata BCC 54312</name>
    <dbReference type="NCBI Taxonomy" id="1330021"/>
    <lineage>
        <taxon>Eukaryota</taxon>
        <taxon>Fungi</taxon>
        <taxon>Dikarya</taxon>
        <taxon>Ascomycota</taxon>
        <taxon>Pezizomycotina</taxon>
        <taxon>Sordariomycetes</taxon>
        <taxon>Hypocreomycetidae</taxon>
        <taxon>Hypocreales</taxon>
        <taxon>Ophiocordycipitaceae</taxon>
        <taxon>Ophiocordyceps</taxon>
    </lineage>
</organism>
<gene>
    <name evidence="2" type="ORF">L249_8312</name>
</gene>
<dbReference type="Proteomes" id="UP000253664">
    <property type="component" value="Unassembled WGS sequence"/>
</dbReference>
<feature type="non-terminal residue" evidence="2">
    <location>
        <position position="163"/>
    </location>
</feature>
<evidence type="ECO:0000313" key="3">
    <source>
        <dbReference type="Proteomes" id="UP000253664"/>
    </source>
</evidence>
<evidence type="ECO:0000256" key="1">
    <source>
        <dbReference type="SAM" id="Phobius"/>
    </source>
</evidence>
<keyword evidence="3" id="KW-1185">Reference proteome</keyword>
<dbReference type="AlphaFoldDB" id="A0A367LHI6"/>
<keyword evidence="1" id="KW-0812">Transmembrane</keyword>
<accession>A0A367LHI6</accession>
<keyword evidence="1" id="KW-0472">Membrane</keyword>
<feature type="non-terminal residue" evidence="2">
    <location>
        <position position="1"/>
    </location>
</feature>
<name>A0A367LHI6_9HYPO</name>
<dbReference type="EMBL" id="LKCN02000005">
    <property type="protein sequence ID" value="RCI13857.1"/>
    <property type="molecule type" value="Genomic_DNA"/>
</dbReference>
<evidence type="ECO:0000313" key="2">
    <source>
        <dbReference type="EMBL" id="RCI13857.1"/>
    </source>
</evidence>
<proteinExistence type="predicted"/>
<keyword evidence="1" id="KW-1133">Transmembrane helix</keyword>
<sequence>TIYTATLGALVTVATWPEGVSICAARNIYKVFLLDEDKIIRARNTPANPNLDKSVTHIANVSKDNNPFDPNDFFYYYIPNPYLHPPEHSAYSGVGDYSGRVIAVIAGIMGIISISFSHLLNTNTSPASNSSLIASFRLLRDSSSSSLLRDYLPDSSTLYLLLV</sequence>
<feature type="transmembrane region" description="Helical" evidence="1">
    <location>
        <begin position="101"/>
        <end position="120"/>
    </location>
</feature>
<comment type="caution">
    <text evidence="2">The sequence shown here is derived from an EMBL/GenBank/DDBJ whole genome shotgun (WGS) entry which is preliminary data.</text>
</comment>